<keyword evidence="2" id="KW-1185">Reference proteome</keyword>
<gene>
    <name evidence="1" type="ORF">BMT55_13875</name>
</gene>
<accession>A0ABX4XIP6</accession>
<dbReference type="RefSeq" id="WP_036089966.1">
    <property type="nucleotide sequence ID" value="NZ_CP113980.1"/>
</dbReference>
<organism evidence="1 2">
    <name type="scientific">Listeria newyorkensis</name>
    <dbReference type="NCBI Taxonomy" id="1497681"/>
    <lineage>
        <taxon>Bacteria</taxon>
        <taxon>Bacillati</taxon>
        <taxon>Bacillota</taxon>
        <taxon>Bacilli</taxon>
        <taxon>Bacillales</taxon>
        <taxon>Listeriaceae</taxon>
        <taxon>Listeria</taxon>
    </lineage>
</organism>
<name>A0ABX4XIP6_9LIST</name>
<sequence length="78" mass="8938">MKTITIRSATVYLPTHDCQTKTFAVGQNTYDISDSKKRIAYRVKAIYVYEESNCIRIVAENGMYIEFTNVPYSLKGDC</sequence>
<proteinExistence type="predicted"/>
<reference evidence="1 2" key="1">
    <citation type="submission" date="2016-11" db="EMBL/GenBank/DDBJ databases">
        <title>Whole Genome Sequence of Listeria newyorkensis.</title>
        <authorList>
            <person name="Frink S."/>
            <person name="Morales C."/>
            <person name="Kiang D."/>
        </authorList>
    </citation>
    <scope>NUCLEOTIDE SEQUENCE [LARGE SCALE GENOMIC DNA]</scope>
    <source>
        <strain evidence="1 2">F1604011-044</strain>
    </source>
</reference>
<comment type="caution">
    <text evidence="1">The sequence shown here is derived from an EMBL/GenBank/DDBJ whole genome shotgun (WGS) entry which is preliminary data.</text>
</comment>
<evidence type="ECO:0000313" key="2">
    <source>
        <dbReference type="Proteomes" id="UP000236500"/>
    </source>
</evidence>
<protein>
    <submittedName>
        <fullName evidence="1">Uncharacterized protein</fullName>
    </submittedName>
</protein>
<evidence type="ECO:0000313" key="1">
    <source>
        <dbReference type="EMBL" id="PNP88955.1"/>
    </source>
</evidence>
<dbReference type="EMBL" id="MPDH01000020">
    <property type="protein sequence ID" value="PNP88955.1"/>
    <property type="molecule type" value="Genomic_DNA"/>
</dbReference>
<dbReference type="Proteomes" id="UP000236500">
    <property type="component" value="Unassembled WGS sequence"/>
</dbReference>